<dbReference type="EMBL" id="ACYE01000052">
    <property type="protein sequence ID" value="EFE44361.1"/>
    <property type="molecule type" value="Genomic_DNA"/>
</dbReference>
<accession>D4D1E3</accession>
<evidence type="ECO:0000313" key="2">
    <source>
        <dbReference type="EMBL" id="EFE44361.1"/>
    </source>
</evidence>
<dbReference type="GeneID" id="9580464"/>
<evidence type="ECO:0000256" key="1">
    <source>
        <dbReference type="SAM" id="SignalP"/>
    </source>
</evidence>
<organism evidence="2 3">
    <name type="scientific">Trichophyton verrucosum (strain HKI 0517)</name>
    <dbReference type="NCBI Taxonomy" id="663202"/>
    <lineage>
        <taxon>Eukaryota</taxon>
        <taxon>Fungi</taxon>
        <taxon>Dikarya</taxon>
        <taxon>Ascomycota</taxon>
        <taxon>Pezizomycotina</taxon>
        <taxon>Eurotiomycetes</taxon>
        <taxon>Eurotiomycetidae</taxon>
        <taxon>Onygenales</taxon>
        <taxon>Arthrodermataceae</taxon>
        <taxon>Trichophyton</taxon>
    </lineage>
</organism>
<proteinExistence type="predicted"/>
<evidence type="ECO:0000313" key="3">
    <source>
        <dbReference type="Proteomes" id="UP000008383"/>
    </source>
</evidence>
<dbReference type="AlphaFoldDB" id="D4D1E3"/>
<gene>
    <name evidence="2" type="ORF">TRV_00893</name>
</gene>
<dbReference type="HOGENOM" id="CLU_2456382_0_0_1"/>
<name>D4D1E3_TRIVH</name>
<sequence>MQTADQLFAFFLASLLPLVTRFLINIDCKVEDLVFASSIVLVPTDATRIDIEKPQGEITYVISTDNEMLKDHHHSSCIFLAYSAVFVIS</sequence>
<feature type="chain" id="PRO_5003056095" evidence="1">
    <location>
        <begin position="22"/>
        <end position="89"/>
    </location>
</feature>
<dbReference type="Proteomes" id="UP000008383">
    <property type="component" value="Unassembled WGS sequence"/>
</dbReference>
<keyword evidence="3" id="KW-1185">Reference proteome</keyword>
<protein>
    <submittedName>
        <fullName evidence="2">Uncharacterized protein</fullName>
    </submittedName>
</protein>
<dbReference type="RefSeq" id="XP_003024972.1">
    <property type="nucleotide sequence ID" value="XM_003024926.1"/>
</dbReference>
<comment type="caution">
    <text evidence="2">The sequence shown here is derived from an EMBL/GenBank/DDBJ whole genome shotgun (WGS) entry which is preliminary data.</text>
</comment>
<keyword evidence="1" id="KW-0732">Signal</keyword>
<feature type="signal peptide" evidence="1">
    <location>
        <begin position="1"/>
        <end position="21"/>
    </location>
</feature>
<dbReference type="KEGG" id="tve:TRV_00893"/>
<reference evidence="3" key="1">
    <citation type="journal article" date="2011" name="Genome Biol.">
        <title>Comparative and functional genomics provide insights into the pathogenicity of dermatophytic fungi.</title>
        <authorList>
            <person name="Burmester A."/>
            <person name="Shelest E."/>
            <person name="Gloeckner G."/>
            <person name="Heddergott C."/>
            <person name="Schindler S."/>
            <person name="Staib P."/>
            <person name="Heidel A."/>
            <person name="Felder M."/>
            <person name="Petzold A."/>
            <person name="Szafranski K."/>
            <person name="Feuermann M."/>
            <person name="Pedruzzi I."/>
            <person name="Priebe S."/>
            <person name="Groth M."/>
            <person name="Winkler R."/>
            <person name="Li W."/>
            <person name="Kniemeyer O."/>
            <person name="Schroeckh V."/>
            <person name="Hertweck C."/>
            <person name="Hube B."/>
            <person name="White T.C."/>
            <person name="Platzer M."/>
            <person name="Guthke R."/>
            <person name="Heitman J."/>
            <person name="Woestemeyer J."/>
            <person name="Zipfel P.F."/>
            <person name="Monod M."/>
            <person name="Brakhage A.A."/>
        </authorList>
    </citation>
    <scope>NUCLEOTIDE SEQUENCE [LARGE SCALE GENOMIC DNA]</scope>
    <source>
        <strain evidence="3">HKI 0517</strain>
    </source>
</reference>